<evidence type="ECO:0008006" key="3">
    <source>
        <dbReference type="Google" id="ProtNLM"/>
    </source>
</evidence>
<dbReference type="Gene3D" id="1.10.260.40">
    <property type="entry name" value="lambda repressor-like DNA-binding domains"/>
    <property type="match status" value="1"/>
</dbReference>
<keyword evidence="2" id="KW-1185">Reference proteome</keyword>
<proteinExistence type="predicted"/>
<evidence type="ECO:0000313" key="2">
    <source>
        <dbReference type="Proteomes" id="UP000064007"/>
    </source>
</evidence>
<organism evidence="1 2">
    <name type="scientific">Candidatus Methylopumilus planktonicus</name>
    <dbReference type="NCBI Taxonomy" id="1581557"/>
    <lineage>
        <taxon>Bacteria</taxon>
        <taxon>Pseudomonadati</taxon>
        <taxon>Pseudomonadota</taxon>
        <taxon>Betaproteobacteria</taxon>
        <taxon>Nitrosomonadales</taxon>
        <taxon>Methylophilaceae</taxon>
        <taxon>Candidatus Methylopumilus</taxon>
    </lineage>
</organism>
<dbReference type="Proteomes" id="UP000064007">
    <property type="component" value="Chromosome 1"/>
</dbReference>
<dbReference type="GO" id="GO:0003677">
    <property type="term" value="F:DNA binding"/>
    <property type="evidence" value="ECO:0007669"/>
    <property type="project" value="InterPro"/>
</dbReference>
<dbReference type="InterPro" id="IPR010982">
    <property type="entry name" value="Lambda_DNA-bd_dom_sf"/>
</dbReference>
<dbReference type="STRING" id="1581557.BN1208_0549"/>
<dbReference type="OrthoDB" id="8538639at2"/>
<sequence length="88" mass="10059">MVNFEYNFELLKATRLSKKVSAQSIAVDLCLAERQIISIEENSAQYFPSKSLKYASLKKYILALGLKNEDVIFNFNEVDPIPSLLKKE</sequence>
<evidence type="ECO:0000313" key="1">
    <source>
        <dbReference type="EMBL" id="CEZ19437.1"/>
    </source>
</evidence>
<dbReference type="EMBL" id="LN827929">
    <property type="protein sequence ID" value="CEZ19437.1"/>
    <property type="molecule type" value="Genomic_DNA"/>
</dbReference>
<dbReference type="Pfam" id="PF13413">
    <property type="entry name" value="HTH_25"/>
    <property type="match status" value="1"/>
</dbReference>
<protein>
    <recommendedName>
        <fullName evidence="3">XRE family transcriptional regulator</fullName>
    </recommendedName>
</protein>
<accession>A0A0D6EUZ7</accession>
<dbReference type="HOGENOM" id="CLU_2465447_0_0_4"/>
<name>A0A0D6EUZ7_9PROT</name>
<gene>
    <name evidence="1" type="ORF">BN1208_0549</name>
</gene>
<reference evidence="2" key="1">
    <citation type="submission" date="2014-12" db="EMBL/GenBank/DDBJ databases">
        <authorList>
            <person name="Salcher M.M."/>
        </authorList>
    </citation>
    <scope>NUCLEOTIDE SEQUENCE [LARGE SCALE GENOMIC DNA]</scope>
    <source>
        <strain evidence="2">MMS-10A-171</strain>
    </source>
</reference>
<dbReference type="KEGG" id="mbat:BN1208_0549"/>
<dbReference type="AlphaFoldDB" id="A0A0D6EUZ7"/>
<dbReference type="RefSeq" id="WP_046487696.1">
    <property type="nucleotide sequence ID" value="NZ_LN827929.1"/>
</dbReference>